<reference evidence="1" key="1">
    <citation type="submission" date="2020-02" db="EMBL/GenBank/DDBJ databases">
        <authorList>
            <person name="Meier V. D."/>
        </authorList>
    </citation>
    <scope>NUCLEOTIDE SEQUENCE</scope>
    <source>
        <strain evidence="1">AVDCRST_MAG60</strain>
    </source>
</reference>
<evidence type="ECO:0000313" key="1">
    <source>
        <dbReference type="EMBL" id="CAA9391905.1"/>
    </source>
</evidence>
<proteinExistence type="predicted"/>
<feature type="non-terminal residue" evidence="1">
    <location>
        <position position="61"/>
    </location>
</feature>
<organism evidence="1">
    <name type="scientific">uncultured Nocardioides sp</name>
    <dbReference type="NCBI Taxonomy" id="198441"/>
    <lineage>
        <taxon>Bacteria</taxon>
        <taxon>Bacillati</taxon>
        <taxon>Actinomycetota</taxon>
        <taxon>Actinomycetes</taxon>
        <taxon>Propionibacteriales</taxon>
        <taxon>Nocardioidaceae</taxon>
        <taxon>Nocardioides</taxon>
        <taxon>environmental samples</taxon>
    </lineage>
</organism>
<sequence length="61" mass="6192">MGAAGDGLGVLEDGGVRARPDRVVTCDPDGAAGAGRMGAGTDWVRACADRVRTCADRVRTC</sequence>
<protein>
    <submittedName>
        <fullName evidence="1">Uncharacterized protein</fullName>
    </submittedName>
</protein>
<dbReference type="EMBL" id="CADCUN010000173">
    <property type="protein sequence ID" value="CAA9391905.1"/>
    <property type="molecule type" value="Genomic_DNA"/>
</dbReference>
<name>A0A6J4NMN3_9ACTN</name>
<accession>A0A6J4NMN3</accession>
<gene>
    <name evidence="1" type="ORF">AVDCRST_MAG60-1597</name>
</gene>
<dbReference type="AlphaFoldDB" id="A0A6J4NMN3"/>